<evidence type="ECO:0000313" key="2">
    <source>
        <dbReference type="Proteomes" id="UP000225144"/>
    </source>
</evidence>
<organism evidence="1 2">
    <name type="scientific">Edwardsiella phage PEi26</name>
    <dbReference type="NCBI Taxonomy" id="1608311"/>
    <lineage>
        <taxon>Viruses</taxon>
        <taxon>Duplodnaviria</taxon>
        <taxon>Heunggongvirae</taxon>
        <taxon>Uroviricota</taxon>
        <taxon>Caudoviricetes</taxon>
        <taxon>Pantevenvirales</taxon>
        <taxon>Straboviridae</taxon>
        <taxon>Tevenvirinae</taxon>
        <taxon>Kanagawavirus</taxon>
        <taxon>Kanagawavirus pei20</taxon>
    </lineage>
</organism>
<dbReference type="Proteomes" id="UP000225144">
    <property type="component" value="Genome"/>
</dbReference>
<sequence length="299" mass="35067">MPHFRVPIYSMRSHETGEYAVLKDGNLQLHLNRARPGDIIAVPKNATDVDELRELFPEFEFTPLWYKENAFETRKHFWEENQWVVDSLIEYYDVVGLVTDITGYTGRYPVFFNFNITMNPEKPLFYIDQFIETDVKSVNRSKYTTVLNQCQKDVLVAHGALDYKIIVDQKVIRPSVIERYARDLAPIFVEGIFHPFRISDPCYRFGQVVECAIVSGQPVYITDPNDSFDRSHYPEEALIRVFKPSKTEYYQILKGRPHIQYFENPEKVFHPGLAEFIYFNAFISSPYNIPSYDDVVIKE</sequence>
<name>A0A0B6VLF3_9CAUD</name>
<evidence type="ECO:0000313" key="1">
    <source>
        <dbReference type="EMBL" id="BAQ22992.1"/>
    </source>
</evidence>
<reference evidence="1 2" key="1">
    <citation type="submission" date="2015-02" db="EMBL/GenBank/DDBJ databases">
        <title>Complete genome sequences of Edwardsiella bacteriophages, PEi20 and PEi26.</title>
        <authorList>
            <person name="Yasuike M."/>
            <person name="Nishiki I."/>
            <person name="Iwasaki Y."/>
            <person name="Nakamura Y."/>
            <person name="Fujiwara A."/>
            <person name="Hassan E.S."/>
            <person name="Mahmoud M.M."/>
            <person name="Kawato Y."/>
            <person name="Nagai S."/>
            <person name="Kobayashi T."/>
            <person name="Ototake M."/>
            <person name="Nakai T."/>
        </authorList>
    </citation>
    <scope>NUCLEOTIDE SEQUENCE [LARGE SCALE GENOMIC DNA]</scope>
</reference>
<proteinExistence type="predicted"/>
<accession>A0A0B6VLF3</accession>
<dbReference type="EMBL" id="AP014715">
    <property type="protein sequence ID" value="BAQ22992.1"/>
    <property type="molecule type" value="Genomic_DNA"/>
</dbReference>
<protein>
    <submittedName>
        <fullName evidence="1">Uncharacterized protein</fullName>
    </submittedName>
</protein>